<sequence>MRLRRIAVGGVVLGLMGVAVRAEGRAVGRVLLGVSGARVSEAADVAVGRGGTAVAAGVGQRSDCGSGSGVRA</sequence>
<dbReference type="STRING" id="58343.AQJ46_16135"/>
<dbReference type="AlphaFoldDB" id="A0A101SC01"/>
<name>A0A101SC01_9ACTN</name>
<evidence type="ECO:0000313" key="1">
    <source>
        <dbReference type="EMBL" id="KUN71166.1"/>
    </source>
</evidence>
<accession>A0A101SC01</accession>
<dbReference type="Proteomes" id="UP000053669">
    <property type="component" value="Unassembled WGS sequence"/>
</dbReference>
<organism evidence="1 2">
    <name type="scientific">Streptomyces canus</name>
    <dbReference type="NCBI Taxonomy" id="58343"/>
    <lineage>
        <taxon>Bacteria</taxon>
        <taxon>Bacillati</taxon>
        <taxon>Actinomycetota</taxon>
        <taxon>Actinomycetes</taxon>
        <taxon>Kitasatosporales</taxon>
        <taxon>Streptomycetaceae</taxon>
        <taxon>Streptomyces</taxon>
        <taxon>Streptomyces aurantiacus group</taxon>
    </lineage>
</organism>
<protein>
    <submittedName>
        <fullName evidence="1">Uncharacterized protein</fullName>
    </submittedName>
</protein>
<gene>
    <name evidence="1" type="ORF">AQJ46_16135</name>
</gene>
<proteinExistence type="predicted"/>
<evidence type="ECO:0000313" key="2">
    <source>
        <dbReference type="Proteomes" id="UP000053669"/>
    </source>
</evidence>
<comment type="caution">
    <text evidence="1">The sequence shown here is derived from an EMBL/GenBank/DDBJ whole genome shotgun (WGS) entry which is preliminary data.</text>
</comment>
<dbReference type="EMBL" id="LMWU01000016">
    <property type="protein sequence ID" value="KUN71166.1"/>
    <property type="molecule type" value="Genomic_DNA"/>
</dbReference>
<reference evidence="1 2" key="1">
    <citation type="submission" date="2015-10" db="EMBL/GenBank/DDBJ databases">
        <title>Draft genome sequence of Streptomyces canus DSM 40017, type strain for the species Streptomyces canus.</title>
        <authorList>
            <person name="Ruckert C."/>
            <person name="Winkler A."/>
            <person name="Kalinowski J."/>
            <person name="Kampfer P."/>
            <person name="Glaeser S."/>
        </authorList>
    </citation>
    <scope>NUCLEOTIDE SEQUENCE [LARGE SCALE GENOMIC DNA]</scope>
    <source>
        <strain evidence="1 2">DSM 40017</strain>
    </source>
</reference>